<dbReference type="InterPro" id="IPR042099">
    <property type="entry name" value="ANL_N_sf"/>
</dbReference>
<dbReference type="VEuPathDB" id="FungiDB:GMDG_05682"/>
<dbReference type="InterPro" id="IPR000873">
    <property type="entry name" value="AMP-dep_synth/lig_dom"/>
</dbReference>
<dbReference type="Gene3D" id="3.40.50.12780">
    <property type="entry name" value="N-terminal domain of ligase-like"/>
    <property type="match status" value="1"/>
</dbReference>
<reference evidence="5" key="1">
    <citation type="submission" date="2016-03" db="EMBL/GenBank/DDBJ databases">
        <title>Updated assembly of Pseudogymnoascus destructans, the fungus causing white-nose syndrome of bats.</title>
        <authorList>
            <person name="Palmer J.M."/>
            <person name="Drees K.P."/>
            <person name="Foster J.T."/>
            <person name="Lindner D.L."/>
        </authorList>
    </citation>
    <scope>NUCLEOTIDE SEQUENCE [LARGE SCALE GENOMIC DNA]</scope>
    <source>
        <strain evidence="5">20631-21</strain>
    </source>
</reference>
<dbReference type="SUPFAM" id="SSF56801">
    <property type="entry name" value="Acetyl-CoA synthetase-like"/>
    <property type="match status" value="1"/>
</dbReference>
<feature type="region of interest" description="Disordered" evidence="3">
    <location>
        <begin position="1"/>
        <end position="20"/>
    </location>
</feature>
<keyword evidence="2" id="KW-0067">ATP-binding</keyword>
<accession>A0A177AMK7</accession>
<dbReference type="OrthoDB" id="1700726at2759"/>
<protein>
    <recommendedName>
        <fullName evidence="4">AMP-dependent synthetase/ligase domain-containing protein</fullName>
    </recommendedName>
</protein>
<dbReference type="PANTHER" id="PTHR43272">
    <property type="entry name" value="LONG-CHAIN-FATTY-ACID--COA LIGASE"/>
    <property type="match status" value="1"/>
</dbReference>
<dbReference type="PROSITE" id="PS00455">
    <property type="entry name" value="AMP_BINDING"/>
    <property type="match status" value="1"/>
</dbReference>
<organism evidence="5">
    <name type="scientific">Pseudogymnoascus destructans</name>
    <dbReference type="NCBI Taxonomy" id="655981"/>
    <lineage>
        <taxon>Eukaryota</taxon>
        <taxon>Fungi</taxon>
        <taxon>Dikarya</taxon>
        <taxon>Ascomycota</taxon>
        <taxon>Pezizomycotina</taxon>
        <taxon>Leotiomycetes</taxon>
        <taxon>Thelebolales</taxon>
        <taxon>Thelebolaceae</taxon>
        <taxon>Pseudogymnoascus</taxon>
    </lineage>
</organism>
<sequence>MSTAFHLTKDQDANYKQLASPPPGLKPYSVALPGTAIEGRSAVYRHWKFQSGPLFSTIDPSLHTAHDVFEASAKKYAGRRCLGQRGYDAAKKTWGKYTWETYAQVAERRRNFGAGVVELHKGVGVTGDKYGVGLWCQNRPEWQIADLGCMSQSLFTVSIYDTLGPETTEYIINHAGLACVVTSLPHIPLLLKLAPRVPSMKLIICLDPLNGADKPGNSMAELLNTLGKEVGVAIHYIGDVEELGAKSSIPMNPPQPDDIITINYTSGTTGNPKGVVLTQANALAAVSTGRFVSHGTPNDIVMSYLPLAHIYERVTEGGALLCGSSIGYFCGDIVGLVDDMKELKPTGFVSVPRLYNRFGGAIRSQALEAEGLKGVMGRHVVNTKLANLRKPEGEATVFHAVYDRLYTPKLRSAFGLQNSKRMVSGSAPIDPQLHTLLRAAFGNPIKQGYGMTETYAIGSCQMDSDTSTGNSGGVLPSVEVCLSSVPDMEYLVTDKPNPRGELLVKTTALFREYYRDPAETAKAMTSDGWFKTGDIAEIDSRGRIKIVDRVKNLLKLAQGEYVSPERLENVYLANTNLANIAFVHGDSTEAFLVSVFGVDPMAFAPFASAILKKSIDPLDAAAVREACKDQRVTRAFLVELEKIGKKAQFNNWERVRKVHLALEPFSIDNETLTPTLKMKRPKVAKMFRDELDRMYAEALEEEKSKSKPRL</sequence>
<evidence type="ECO:0000313" key="5">
    <source>
        <dbReference type="EMBL" id="OAF62404.1"/>
    </source>
</evidence>
<evidence type="ECO:0000256" key="1">
    <source>
        <dbReference type="ARBA" id="ARBA00022741"/>
    </source>
</evidence>
<dbReference type="Proteomes" id="UP000077154">
    <property type="component" value="Unassembled WGS sequence"/>
</dbReference>
<dbReference type="GO" id="GO:0016020">
    <property type="term" value="C:membrane"/>
    <property type="evidence" value="ECO:0007669"/>
    <property type="project" value="TreeGrafter"/>
</dbReference>
<gene>
    <name evidence="5" type="ORF">VC83_00827</name>
</gene>
<dbReference type="AlphaFoldDB" id="A0A177AMK7"/>
<dbReference type="GeneID" id="36283920"/>
<proteinExistence type="predicted"/>
<dbReference type="Pfam" id="PF00501">
    <property type="entry name" value="AMP-binding"/>
    <property type="match status" value="1"/>
</dbReference>
<dbReference type="EMBL" id="KV441387">
    <property type="protein sequence ID" value="OAF62404.1"/>
    <property type="molecule type" value="Genomic_DNA"/>
</dbReference>
<dbReference type="GO" id="GO:0005524">
    <property type="term" value="F:ATP binding"/>
    <property type="evidence" value="ECO:0007669"/>
    <property type="project" value="UniProtKB-KW"/>
</dbReference>
<evidence type="ECO:0000256" key="3">
    <source>
        <dbReference type="SAM" id="MobiDB-lite"/>
    </source>
</evidence>
<feature type="domain" description="AMP-dependent synthetase/ligase" evidence="4">
    <location>
        <begin position="69"/>
        <end position="514"/>
    </location>
</feature>
<dbReference type="PANTHER" id="PTHR43272:SF33">
    <property type="entry name" value="AMP-BINDING DOMAIN-CONTAINING PROTEIN-RELATED"/>
    <property type="match status" value="1"/>
</dbReference>
<dbReference type="RefSeq" id="XP_024327676.1">
    <property type="nucleotide sequence ID" value="XM_024464514.1"/>
</dbReference>
<dbReference type="eggNOG" id="KOG1256">
    <property type="taxonomic scope" value="Eukaryota"/>
</dbReference>
<keyword evidence="1" id="KW-0547">Nucleotide-binding</keyword>
<dbReference type="InterPro" id="IPR020845">
    <property type="entry name" value="AMP-binding_CS"/>
</dbReference>
<dbReference type="GO" id="GO:0004467">
    <property type="term" value="F:long-chain fatty acid-CoA ligase activity"/>
    <property type="evidence" value="ECO:0007669"/>
    <property type="project" value="TreeGrafter"/>
</dbReference>
<dbReference type="GO" id="GO:0005783">
    <property type="term" value="C:endoplasmic reticulum"/>
    <property type="evidence" value="ECO:0007669"/>
    <property type="project" value="TreeGrafter"/>
</dbReference>
<name>A0A177AMK7_9PEZI</name>
<evidence type="ECO:0000259" key="4">
    <source>
        <dbReference type="Pfam" id="PF00501"/>
    </source>
</evidence>
<evidence type="ECO:0000256" key="2">
    <source>
        <dbReference type="ARBA" id="ARBA00022840"/>
    </source>
</evidence>